<protein>
    <recommendedName>
        <fullName evidence="5">Transcription factor domain-containing protein</fullName>
    </recommendedName>
</protein>
<keyword evidence="1" id="KW-0539">Nucleus</keyword>
<feature type="region of interest" description="Disordered" evidence="2">
    <location>
        <begin position="1"/>
        <end position="117"/>
    </location>
</feature>
<gene>
    <name evidence="3" type="ORF">B0H63DRAFT_196116</name>
</gene>
<evidence type="ECO:0000256" key="2">
    <source>
        <dbReference type="SAM" id="MobiDB-lite"/>
    </source>
</evidence>
<dbReference type="PANTHER" id="PTHR37540">
    <property type="entry name" value="TRANSCRIPTION FACTOR (ACR-2), PUTATIVE-RELATED-RELATED"/>
    <property type="match status" value="1"/>
</dbReference>
<accession>A0AAE0NGJ4</accession>
<keyword evidence="4" id="KW-1185">Reference proteome</keyword>
<reference evidence="3" key="2">
    <citation type="submission" date="2023-06" db="EMBL/GenBank/DDBJ databases">
        <authorList>
            <consortium name="Lawrence Berkeley National Laboratory"/>
            <person name="Haridas S."/>
            <person name="Hensen N."/>
            <person name="Bonometti L."/>
            <person name="Westerberg I."/>
            <person name="Brannstrom I.O."/>
            <person name="Guillou S."/>
            <person name="Cros-Aarteil S."/>
            <person name="Calhoun S."/>
            <person name="Kuo A."/>
            <person name="Mondo S."/>
            <person name="Pangilinan J."/>
            <person name="Riley R."/>
            <person name="LaButti K."/>
            <person name="Andreopoulos B."/>
            <person name="Lipzen A."/>
            <person name="Chen C."/>
            <person name="Yanf M."/>
            <person name="Daum C."/>
            <person name="Ng V."/>
            <person name="Clum A."/>
            <person name="Steindorff A."/>
            <person name="Ohm R."/>
            <person name="Martin F."/>
            <person name="Silar P."/>
            <person name="Natvig D."/>
            <person name="Lalanne C."/>
            <person name="Gautier V."/>
            <person name="Ament-velasquez S.L."/>
            <person name="Kruys A."/>
            <person name="Hutchinson M.I."/>
            <person name="Powell A.J."/>
            <person name="Barry K."/>
            <person name="Miller A.N."/>
            <person name="Grigoriev I.V."/>
            <person name="Debuchy R."/>
            <person name="Gladieux P."/>
            <person name="Thoren M.H."/>
            <person name="Johannesson H."/>
        </authorList>
    </citation>
    <scope>NUCLEOTIDE SEQUENCE</scope>
    <source>
        <strain evidence="3">CBS 232.78</strain>
    </source>
</reference>
<dbReference type="Pfam" id="PF11951">
    <property type="entry name" value="Fungal_trans_2"/>
    <property type="match status" value="1"/>
</dbReference>
<feature type="compositionally biased region" description="Polar residues" evidence="2">
    <location>
        <begin position="84"/>
        <end position="95"/>
    </location>
</feature>
<evidence type="ECO:0000313" key="4">
    <source>
        <dbReference type="Proteomes" id="UP001285441"/>
    </source>
</evidence>
<dbReference type="Proteomes" id="UP001285441">
    <property type="component" value="Unassembled WGS sequence"/>
</dbReference>
<dbReference type="PANTHER" id="PTHR37540:SF5">
    <property type="entry name" value="TRANSCRIPTION FACTOR DOMAIN-CONTAINING PROTEIN"/>
    <property type="match status" value="1"/>
</dbReference>
<reference evidence="3" key="1">
    <citation type="journal article" date="2023" name="Mol. Phylogenet. Evol.">
        <title>Genome-scale phylogeny and comparative genomics of the fungal order Sordariales.</title>
        <authorList>
            <person name="Hensen N."/>
            <person name="Bonometti L."/>
            <person name="Westerberg I."/>
            <person name="Brannstrom I.O."/>
            <person name="Guillou S."/>
            <person name="Cros-Aarteil S."/>
            <person name="Calhoun S."/>
            <person name="Haridas S."/>
            <person name="Kuo A."/>
            <person name="Mondo S."/>
            <person name="Pangilinan J."/>
            <person name="Riley R."/>
            <person name="LaButti K."/>
            <person name="Andreopoulos B."/>
            <person name="Lipzen A."/>
            <person name="Chen C."/>
            <person name="Yan M."/>
            <person name="Daum C."/>
            <person name="Ng V."/>
            <person name="Clum A."/>
            <person name="Steindorff A."/>
            <person name="Ohm R.A."/>
            <person name="Martin F."/>
            <person name="Silar P."/>
            <person name="Natvig D.O."/>
            <person name="Lalanne C."/>
            <person name="Gautier V."/>
            <person name="Ament-Velasquez S.L."/>
            <person name="Kruys A."/>
            <person name="Hutchinson M.I."/>
            <person name="Powell A.J."/>
            <person name="Barry K."/>
            <person name="Miller A.N."/>
            <person name="Grigoriev I.V."/>
            <person name="Debuchy R."/>
            <person name="Gladieux P."/>
            <person name="Hiltunen Thoren M."/>
            <person name="Johannesson H."/>
        </authorList>
    </citation>
    <scope>NUCLEOTIDE SEQUENCE</scope>
    <source>
        <strain evidence="3">CBS 232.78</strain>
    </source>
</reference>
<evidence type="ECO:0008006" key="5">
    <source>
        <dbReference type="Google" id="ProtNLM"/>
    </source>
</evidence>
<sequence>MSPPQEFVFVNSGSTSTGGHKISTTGRAFVIRKARAAQPWSTMRKKNPKGPSTMTKDAEVRPPSANSNERASGTLGQPAAGQQPVWQHVSSTEEVSSPGKEIQRRPRPKRNPSRTLWGGATCSRCQSKSCSCTPGVQAWMASQPDSLLDGRFDPFSTLSVALSPRDANLLGYFTNTICPRLTPVTTSTQAAEVQKYWVTISFAHPGFMHAALCLAALQLAVAEPHQSPFLLERFMHHRVQAISSIQHDLDDSKRALSDENIATVFHMLCIEENLYLHASDALASDPVWRHLQPDSAQREAHMAGLKRMLALRGGVARLGEMRGLQCFLIRWVCTSLGCRLVFSLPPTYRPEDRMEQEAARISEQTFAASHLLPQGLLSRLYNYPESSPFYHEGSRMADACRGVGMHPELLRHILTIDCLLKDATAWFNCRDGYTWDALDIQNLFSIVLGELVRWNLENESSLSATENVTAMCLFIFIFFVGNGAHGACSPLPGIMPRLRQHFADPHLRFLLQAAGIEIWVGLLLLISSTQNPASGDYFFRFYIDMLAGRLAQRQPAHTFEDVKAMISKCVWTPHMDMNARKAWDETAPVWGPIREALISGRQLPNLDTLTRPRPADIHVKPSIPLSNPYATSHMKKLFSSGIEAH</sequence>
<organism evidence="3 4">
    <name type="scientific">Podospora didyma</name>
    <dbReference type="NCBI Taxonomy" id="330526"/>
    <lineage>
        <taxon>Eukaryota</taxon>
        <taxon>Fungi</taxon>
        <taxon>Dikarya</taxon>
        <taxon>Ascomycota</taxon>
        <taxon>Pezizomycotina</taxon>
        <taxon>Sordariomycetes</taxon>
        <taxon>Sordariomycetidae</taxon>
        <taxon>Sordariales</taxon>
        <taxon>Podosporaceae</taxon>
        <taxon>Podospora</taxon>
    </lineage>
</organism>
<comment type="caution">
    <text evidence="3">The sequence shown here is derived from an EMBL/GenBank/DDBJ whole genome shotgun (WGS) entry which is preliminary data.</text>
</comment>
<name>A0AAE0NGJ4_9PEZI</name>
<feature type="compositionally biased region" description="Polar residues" evidence="2">
    <location>
        <begin position="11"/>
        <end position="26"/>
    </location>
</feature>
<dbReference type="InterPro" id="IPR021858">
    <property type="entry name" value="Fun_TF"/>
</dbReference>
<evidence type="ECO:0000313" key="3">
    <source>
        <dbReference type="EMBL" id="KAK3381075.1"/>
    </source>
</evidence>
<proteinExistence type="predicted"/>
<evidence type="ECO:0000256" key="1">
    <source>
        <dbReference type="ARBA" id="ARBA00023242"/>
    </source>
</evidence>
<dbReference type="EMBL" id="JAULSW010000005">
    <property type="protein sequence ID" value="KAK3381075.1"/>
    <property type="molecule type" value="Genomic_DNA"/>
</dbReference>
<dbReference type="AlphaFoldDB" id="A0AAE0NGJ4"/>
<feature type="compositionally biased region" description="Polar residues" evidence="2">
    <location>
        <begin position="64"/>
        <end position="75"/>
    </location>
</feature>